<sequence>MKLALEGLDSIVTELQEKHCFSTRSAVVSLEKLMVGRIGIEGDYRREARHLNEFLKCILIKILRIGK</sequence>
<organism evidence="1">
    <name type="scientific">Arundo donax</name>
    <name type="common">Giant reed</name>
    <name type="synonym">Donax arundinaceus</name>
    <dbReference type="NCBI Taxonomy" id="35708"/>
    <lineage>
        <taxon>Eukaryota</taxon>
        <taxon>Viridiplantae</taxon>
        <taxon>Streptophyta</taxon>
        <taxon>Embryophyta</taxon>
        <taxon>Tracheophyta</taxon>
        <taxon>Spermatophyta</taxon>
        <taxon>Magnoliopsida</taxon>
        <taxon>Liliopsida</taxon>
        <taxon>Poales</taxon>
        <taxon>Poaceae</taxon>
        <taxon>PACMAD clade</taxon>
        <taxon>Arundinoideae</taxon>
        <taxon>Arundineae</taxon>
        <taxon>Arundo</taxon>
    </lineage>
</organism>
<dbReference type="AlphaFoldDB" id="A0A0A9CPR4"/>
<evidence type="ECO:0000313" key="1">
    <source>
        <dbReference type="EMBL" id="JAD75390.1"/>
    </source>
</evidence>
<protein>
    <submittedName>
        <fullName evidence="1">Uncharacterized protein</fullName>
    </submittedName>
</protein>
<reference evidence="1" key="1">
    <citation type="submission" date="2014-09" db="EMBL/GenBank/DDBJ databases">
        <authorList>
            <person name="Magalhaes I.L.F."/>
            <person name="Oliveira U."/>
            <person name="Santos F.R."/>
            <person name="Vidigal T.H.D.A."/>
            <person name="Brescovit A.D."/>
            <person name="Santos A.J."/>
        </authorList>
    </citation>
    <scope>NUCLEOTIDE SEQUENCE</scope>
    <source>
        <tissue evidence="1">Shoot tissue taken approximately 20 cm above the soil surface</tissue>
    </source>
</reference>
<accession>A0A0A9CPR4</accession>
<reference evidence="1" key="2">
    <citation type="journal article" date="2015" name="Data Brief">
        <title>Shoot transcriptome of the giant reed, Arundo donax.</title>
        <authorList>
            <person name="Barrero R.A."/>
            <person name="Guerrero F.D."/>
            <person name="Moolhuijzen P."/>
            <person name="Goolsby J.A."/>
            <person name="Tidwell J."/>
            <person name="Bellgard S.E."/>
            <person name="Bellgard M.I."/>
        </authorList>
    </citation>
    <scope>NUCLEOTIDE SEQUENCE</scope>
    <source>
        <tissue evidence="1">Shoot tissue taken approximately 20 cm above the soil surface</tissue>
    </source>
</reference>
<dbReference type="EMBL" id="GBRH01222505">
    <property type="protein sequence ID" value="JAD75390.1"/>
    <property type="molecule type" value="Transcribed_RNA"/>
</dbReference>
<proteinExistence type="predicted"/>
<name>A0A0A9CPR4_ARUDO</name>